<dbReference type="PANTHER" id="PTHR10000:SF25">
    <property type="entry name" value="PHOSPHATASE YKRA-RELATED"/>
    <property type="match status" value="1"/>
</dbReference>
<dbReference type="InterPro" id="IPR036412">
    <property type="entry name" value="HAD-like_sf"/>
</dbReference>
<dbReference type="Gene3D" id="3.40.50.1000">
    <property type="entry name" value="HAD superfamily/HAD-like"/>
    <property type="match status" value="1"/>
</dbReference>
<proteinExistence type="predicted"/>
<dbReference type="SUPFAM" id="SSF56784">
    <property type="entry name" value="HAD-like"/>
    <property type="match status" value="1"/>
</dbReference>
<keyword evidence="1" id="KW-0378">Hydrolase</keyword>
<dbReference type="PANTHER" id="PTHR10000">
    <property type="entry name" value="PHOSPHOSERINE PHOSPHATASE"/>
    <property type="match status" value="1"/>
</dbReference>
<sequence>MANSIRASVFFDIDETLCYHGEDPTKAVMEALERLKANGHRFFYCTARTVSTIPPCLVELEPDGVVSAAGSRVLAGNRIIYDRSISYRQIRPLVEKLLESKIPFMFETQKDSYRLNQFPLFEEGSFYLNDLREFDALGPDIAVSKMAFLTKKLFAQKEMQAQVRRLFELIVYSNGYCEAILSDVSKGLGIRMIMDFLDLPWSNSYAIGDNRYDQTMFSCVETGIAMGNGDPELKAAADYVTGTVQEDGVVQALKHFSLI</sequence>
<name>A0A9D2B7Z7_9FIRM</name>
<evidence type="ECO:0000313" key="1">
    <source>
        <dbReference type="EMBL" id="HIX66401.1"/>
    </source>
</evidence>
<dbReference type="NCBIfam" id="TIGR01484">
    <property type="entry name" value="HAD-SF-IIB"/>
    <property type="match status" value="1"/>
</dbReference>
<accession>A0A9D2B7Z7</accession>
<dbReference type="GO" id="GO:0005829">
    <property type="term" value="C:cytosol"/>
    <property type="evidence" value="ECO:0007669"/>
    <property type="project" value="TreeGrafter"/>
</dbReference>
<dbReference type="Pfam" id="PF08282">
    <property type="entry name" value="Hydrolase_3"/>
    <property type="match status" value="1"/>
</dbReference>
<dbReference type="AlphaFoldDB" id="A0A9D2B7Z7"/>
<gene>
    <name evidence="1" type="ORF">H9736_09155</name>
</gene>
<dbReference type="EMBL" id="DXES01000192">
    <property type="protein sequence ID" value="HIX66401.1"/>
    <property type="molecule type" value="Genomic_DNA"/>
</dbReference>
<reference evidence="1" key="1">
    <citation type="journal article" date="2021" name="PeerJ">
        <title>Extensive microbial diversity within the chicken gut microbiome revealed by metagenomics and culture.</title>
        <authorList>
            <person name="Gilroy R."/>
            <person name="Ravi A."/>
            <person name="Getino M."/>
            <person name="Pursley I."/>
            <person name="Horton D.L."/>
            <person name="Alikhan N.F."/>
            <person name="Baker D."/>
            <person name="Gharbi K."/>
            <person name="Hall N."/>
            <person name="Watson M."/>
            <person name="Adriaenssens E.M."/>
            <person name="Foster-Nyarko E."/>
            <person name="Jarju S."/>
            <person name="Secka A."/>
            <person name="Antonio M."/>
            <person name="Oren A."/>
            <person name="Chaudhuri R.R."/>
            <person name="La Ragione R."/>
            <person name="Hildebrand F."/>
            <person name="Pallen M.J."/>
        </authorList>
    </citation>
    <scope>NUCLEOTIDE SEQUENCE</scope>
    <source>
        <strain evidence="1">CHK188-5543</strain>
    </source>
</reference>
<evidence type="ECO:0000313" key="2">
    <source>
        <dbReference type="Proteomes" id="UP000886800"/>
    </source>
</evidence>
<protein>
    <submittedName>
        <fullName evidence="1">Cof-type HAD-IIB family hydrolase</fullName>
    </submittedName>
</protein>
<comment type="caution">
    <text evidence="1">The sequence shown here is derived from an EMBL/GenBank/DDBJ whole genome shotgun (WGS) entry which is preliminary data.</text>
</comment>
<dbReference type="Proteomes" id="UP000886800">
    <property type="component" value="Unassembled WGS sequence"/>
</dbReference>
<reference evidence="1" key="2">
    <citation type="submission" date="2021-04" db="EMBL/GenBank/DDBJ databases">
        <authorList>
            <person name="Gilroy R."/>
        </authorList>
    </citation>
    <scope>NUCLEOTIDE SEQUENCE</scope>
    <source>
        <strain evidence="1">CHK188-5543</strain>
    </source>
</reference>
<dbReference type="GO" id="GO:0000287">
    <property type="term" value="F:magnesium ion binding"/>
    <property type="evidence" value="ECO:0007669"/>
    <property type="project" value="TreeGrafter"/>
</dbReference>
<dbReference type="GO" id="GO:0016791">
    <property type="term" value="F:phosphatase activity"/>
    <property type="evidence" value="ECO:0007669"/>
    <property type="project" value="TreeGrafter"/>
</dbReference>
<dbReference type="InterPro" id="IPR023214">
    <property type="entry name" value="HAD_sf"/>
</dbReference>
<organism evidence="1 2">
    <name type="scientific">Candidatus Anaerotruncus excrementipullorum</name>
    <dbReference type="NCBI Taxonomy" id="2838465"/>
    <lineage>
        <taxon>Bacteria</taxon>
        <taxon>Bacillati</taxon>
        <taxon>Bacillota</taxon>
        <taxon>Clostridia</taxon>
        <taxon>Eubacteriales</taxon>
        <taxon>Oscillospiraceae</taxon>
        <taxon>Anaerotruncus</taxon>
    </lineage>
</organism>
<dbReference type="Gene3D" id="3.30.1240.10">
    <property type="match status" value="1"/>
</dbReference>
<dbReference type="InterPro" id="IPR006379">
    <property type="entry name" value="HAD-SF_hydro_IIB"/>
</dbReference>